<dbReference type="RefSeq" id="WP_106059438.1">
    <property type="nucleotide sequence ID" value="NZ_PVXQ01000012.1"/>
</dbReference>
<dbReference type="PANTHER" id="PTHR43630">
    <property type="entry name" value="POLY-BETA-1,6-N-ACETYL-D-GLUCOSAMINE SYNTHASE"/>
    <property type="match status" value="1"/>
</dbReference>
<comment type="similarity">
    <text evidence="1">Belongs to the glycosyltransferase 2 family.</text>
</comment>
<dbReference type="CDD" id="cd06438">
    <property type="entry name" value="EpsO_like"/>
    <property type="match status" value="1"/>
</dbReference>
<dbReference type="GO" id="GO:0016757">
    <property type="term" value="F:glycosyltransferase activity"/>
    <property type="evidence" value="ECO:0007669"/>
    <property type="project" value="UniProtKB-KW"/>
</dbReference>
<feature type="transmembrane region" description="Helical" evidence="4">
    <location>
        <begin position="365"/>
        <end position="384"/>
    </location>
</feature>
<dbReference type="PANTHER" id="PTHR43630:SF1">
    <property type="entry name" value="POLY-BETA-1,6-N-ACETYL-D-GLUCOSAMINE SYNTHASE"/>
    <property type="match status" value="1"/>
</dbReference>
<dbReference type="EMBL" id="PVXQ01000012">
    <property type="protein sequence ID" value="PRR82809.1"/>
    <property type="molecule type" value="Genomic_DNA"/>
</dbReference>
<feature type="transmembrane region" description="Helical" evidence="4">
    <location>
        <begin position="390"/>
        <end position="411"/>
    </location>
</feature>
<keyword evidence="2 5" id="KW-0328">Glycosyltransferase</keyword>
<dbReference type="AlphaFoldDB" id="A0A2T0BG07"/>
<evidence type="ECO:0000313" key="6">
    <source>
        <dbReference type="Proteomes" id="UP000239471"/>
    </source>
</evidence>
<accession>A0A2T0BG07</accession>
<evidence type="ECO:0000313" key="5">
    <source>
        <dbReference type="EMBL" id="PRR82809.1"/>
    </source>
</evidence>
<gene>
    <name evidence="5" type="ORF">CLVI_14460</name>
</gene>
<dbReference type="InterPro" id="IPR029044">
    <property type="entry name" value="Nucleotide-diphossugar_trans"/>
</dbReference>
<evidence type="ECO:0000256" key="4">
    <source>
        <dbReference type="SAM" id="Phobius"/>
    </source>
</evidence>
<dbReference type="Gene3D" id="3.90.550.10">
    <property type="entry name" value="Spore Coat Polysaccharide Biosynthesis Protein SpsA, Chain A"/>
    <property type="match status" value="1"/>
</dbReference>
<evidence type="ECO:0000256" key="2">
    <source>
        <dbReference type="ARBA" id="ARBA00022676"/>
    </source>
</evidence>
<organism evidence="5 6">
    <name type="scientific">Clostridium vincentii</name>
    <dbReference type="NCBI Taxonomy" id="52704"/>
    <lineage>
        <taxon>Bacteria</taxon>
        <taxon>Bacillati</taxon>
        <taxon>Bacillota</taxon>
        <taxon>Clostridia</taxon>
        <taxon>Eubacteriales</taxon>
        <taxon>Clostridiaceae</taxon>
        <taxon>Clostridium</taxon>
    </lineage>
</organism>
<feature type="transmembrane region" description="Helical" evidence="4">
    <location>
        <begin position="293"/>
        <end position="319"/>
    </location>
</feature>
<evidence type="ECO:0000256" key="1">
    <source>
        <dbReference type="ARBA" id="ARBA00006739"/>
    </source>
</evidence>
<name>A0A2T0BG07_9CLOT</name>
<dbReference type="Proteomes" id="UP000239471">
    <property type="component" value="Unassembled WGS sequence"/>
</dbReference>
<protein>
    <submittedName>
        <fullName evidence="5">Beta-monoglucosyldiacylglycerol synthase</fullName>
        <ecNumber evidence="5">2.4.1.-</ecNumber>
    </submittedName>
</protein>
<reference evidence="5 6" key="1">
    <citation type="submission" date="2018-03" db="EMBL/GenBank/DDBJ databases">
        <title>Genome sequence of Clostridium vincentii DSM 10228.</title>
        <authorList>
            <person name="Poehlein A."/>
            <person name="Daniel R."/>
        </authorList>
    </citation>
    <scope>NUCLEOTIDE SEQUENCE [LARGE SCALE GENOMIC DNA]</scope>
    <source>
        <strain evidence="5 6">DSM 10228</strain>
    </source>
</reference>
<feature type="transmembrane region" description="Helical" evidence="4">
    <location>
        <begin position="339"/>
        <end position="358"/>
    </location>
</feature>
<dbReference type="OrthoDB" id="9797391at2"/>
<dbReference type="EC" id="2.4.1.-" evidence="5"/>
<keyword evidence="4" id="KW-0812">Transmembrane</keyword>
<keyword evidence="6" id="KW-1185">Reference proteome</keyword>
<feature type="transmembrane region" description="Helical" evidence="4">
    <location>
        <begin position="12"/>
        <end position="32"/>
    </location>
</feature>
<dbReference type="Pfam" id="PF13641">
    <property type="entry name" value="Glyco_tranf_2_3"/>
    <property type="match status" value="1"/>
</dbReference>
<proteinExistence type="inferred from homology"/>
<feature type="transmembrane region" description="Helical" evidence="4">
    <location>
        <begin position="418"/>
        <end position="441"/>
    </location>
</feature>
<comment type="caution">
    <text evidence="5">The sequence shown here is derived from an EMBL/GenBank/DDBJ whole genome shotgun (WGS) entry which is preliminary data.</text>
</comment>
<keyword evidence="4" id="KW-1133">Transmembrane helix</keyword>
<keyword evidence="4" id="KW-0472">Membrane</keyword>
<dbReference type="SUPFAM" id="SSF53448">
    <property type="entry name" value="Nucleotide-diphospho-sugar transferases"/>
    <property type="match status" value="1"/>
</dbReference>
<sequence length="463" mass="53000">MGDIIYTVTATFQIFVFLITGYYLVLGFFGVYRKKDIKDYTPNNKFAMIVSAHDEEIVIGNLIESMQKQDYPKELYDIYVIADNCTDKTAEIAKGYNVTVCERNVDDKRGKGYALEWMFEKLFKMDKSYDSIAIFDADNLVHSDFLKEINSKMNQGYKVVQGYIDSKNPNDSWIATSYSIAFWSQNRLFQLSRNNIGLSNQIGGTGFSIATETLKELGWGATCLTEDLEFTCKIVLSGQKVGLAYDAKIYDEKPLKLKQSWIQRRRWMQGFTDVASRYCLKLMKKAVKERKWYIFDAALYVLQPFVTLLIGVAAVLTIIQAYAPSGDHIFIVSDLFSNVGFQIFALVQFIITPVILILDKKISKGFFAMMVLFSSNIIIMPLIIKGQSGMFMIGANFAFYATFLLATLIILGKKSVIFFIRFLLYSIYTVTWIPITIQGILRKNNKEWNPTKHVRNVEVYDVN</sequence>
<keyword evidence="3 5" id="KW-0808">Transferase</keyword>
<evidence type="ECO:0000256" key="3">
    <source>
        <dbReference type="ARBA" id="ARBA00022679"/>
    </source>
</evidence>